<evidence type="ECO:0000313" key="3">
    <source>
        <dbReference type="EMBL" id="TSD08921.1"/>
    </source>
</evidence>
<dbReference type="Pfam" id="PF01266">
    <property type="entry name" value="DAO"/>
    <property type="match status" value="1"/>
</dbReference>
<reference evidence="3 4" key="1">
    <citation type="submission" date="2018-06" db="EMBL/GenBank/DDBJ databases">
        <title>Natronomonas sp. F16-60 a new haloarchaeon isolated from a solar saltern of Isla Cristina, Huelva, Spain.</title>
        <authorList>
            <person name="Duran-Viseras A."/>
            <person name="Sanchez-Porro C."/>
            <person name="Ventosa A."/>
        </authorList>
    </citation>
    <scope>NUCLEOTIDE SEQUENCE [LARGE SCALE GENOMIC DNA]</scope>
    <source>
        <strain evidence="3 4">F16-60</strain>
    </source>
</reference>
<evidence type="ECO:0000259" key="2">
    <source>
        <dbReference type="Pfam" id="PF01266"/>
    </source>
</evidence>
<evidence type="ECO:0000256" key="1">
    <source>
        <dbReference type="ARBA" id="ARBA00023002"/>
    </source>
</evidence>
<dbReference type="PANTHER" id="PTHR13847">
    <property type="entry name" value="SARCOSINE DEHYDROGENASE-RELATED"/>
    <property type="match status" value="1"/>
</dbReference>
<organism evidence="3 4">
    <name type="scientific">Haloglomus irregulare</name>
    <dbReference type="NCBI Taxonomy" id="2234134"/>
    <lineage>
        <taxon>Archaea</taxon>
        <taxon>Methanobacteriati</taxon>
        <taxon>Methanobacteriota</taxon>
        <taxon>Stenosarchaea group</taxon>
        <taxon>Halobacteria</taxon>
        <taxon>Halobacteriales</taxon>
        <taxon>Natronomonadaceae</taxon>
        <taxon>Haloglomus</taxon>
    </lineage>
</organism>
<dbReference type="InParanoid" id="A0A554MUZ4"/>
<dbReference type="Proteomes" id="UP000319894">
    <property type="component" value="Unassembled WGS sequence"/>
</dbReference>
<dbReference type="GO" id="GO:0005737">
    <property type="term" value="C:cytoplasm"/>
    <property type="evidence" value="ECO:0007669"/>
    <property type="project" value="TreeGrafter"/>
</dbReference>
<gene>
    <name evidence="3" type="ORF">DP107_17440</name>
</gene>
<dbReference type="PANTHER" id="PTHR13847:SF287">
    <property type="entry name" value="FAD-DEPENDENT OXIDOREDUCTASE DOMAIN-CONTAINING PROTEIN 1"/>
    <property type="match status" value="1"/>
</dbReference>
<sequence length="384" mass="40558">MDGRRVAVVGAGAVGATAAHDLATRGDEVWLFDAGTVASGASGRAAGVCYDAFAEDVDAVVAERALARFRELDAEGGFDWSFTDHPYVWLAREGDGGRAEAIREQVPRMRAHGRRVDLLDGDALRAEFPALRADIEVAAVARDAGYADPGSYTRAMADRAVDAGVRLREGTPVALAAPANDGAETAATPRLRVGGESRAFDTVVVAAGAHTARLLGDAGLPVPVKPYRVQAAVTAATPLADRVPQLYDATGGYYCRPREDGLLVGDGTEPIERDPDDWREAADGWFLDDCADHLRDAVGTAPAVERAWAGLCTATPDGDPLLGERAPDVVVAAGWQGHGFMRAPALGERIARGIHDGDWCRPFDPARFDGDESFDIVEGMLVGE</sequence>
<proteinExistence type="predicted"/>
<comment type="caution">
    <text evidence="3">The sequence shown here is derived from an EMBL/GenBank/DDBJ whole genome shotgun (WGS) entry which is preliminary data.</text>
</comment>
<dbReference type="EMBL" id="QMDX01000020">
    <property type="protein sequence ID" value="TSD08921.1"/>
    <property type="molecule type" value="Genomic_DNA"/>
</dbReference>
<accession>A0A554MUZ4</accession>
<dbReference type="GO" id="GO:0016491">
    <property type="term" value="F:oxidoreductase activity"/>
    <property type="evidence" value="ECO:0007669"/>
    <property type="project" value="UniProtKB-KW"/>
</dbReference>
<evidence type="ECO:0000313" key="4">
    <source>
        <dbReference type="Proteomes" id="UP000319894"/>
    </source>
</evidence>
<keyword evidence="1" id="KW-0560">Oxidoreductase</keyword>
<dbReference type="InterPro" id="IPR036188">
    <property type="entry name" value="FAD/NAD-bd_sf"/>
</dbReference>
<name>A0A554MUZ4_9EURY</name>
<dbReference type="InterPro" id="IPR006076">
    <property type="entry name" value="FAD-dep_OxRdtase"/>
</dbReference>
<dbReference type="AlphaFoldDB" id="A0A554MUZ4"/>
<dbReference type="OrthoDB" id="168391at2157"/>
<dbReference type="SUPFAM" id="SSF51905">
    <property type="entry name" value="FAD/NAD(P)-binding domain"/>
    <property type="match status" value="1"/>
</dbReference>
<dbReference type="Gene3D" id="3.50.50.60">
    <property type="entry name" value="FAD/NAD(P)-binding domain"/>
    <property type="match status" value="1"/>
</dbReference>
<keyword evidence="4" id="KW-1185">Reference proteome</keyword>
<feature type="domain" description="FAD dependent oxidoreductase" evidence="2">
    <location>
        <begin position="5"/>
        <end position="351"/>
    </location>
</feature>
<dbReference type="Gene3D" id="3.30.9.10">
    <property type="entry name" value="D-Amino Acid Oxidase, subunit A, domain 2"/>
    <property type="match status" value="1"/>
</dbReference>
<dbReference type="RefSeq" id="WP_144263402.1">
    <property type="nucleotide sequence ID" value="NZ_QMDX01000020.1"/>
</dbReference>
<protein>
    <submittedName>
        <fullName evidence="3">Sarcosine oxidase</fullName>
    </submittedName>
</protein>